<dbReference type="SUPFAM" id="SSF143422">
    <property type="entry name" value="Transposase IS200-like"/>
    <property type="match status" value="1"/>
</dbReference>
<feature type="domain" description="Transposase IS200-like" evidence="1">
    <location>
        <begin position="2"/>
        <end position="43"/>
    </location>
</feature>
<dbReference type="Proteomes" id="UP000322917">
    <property type="component" value="Unassembled WGS sequence"/>
</dbReference>
<dbReference type="AlphaFoldDB" id="A0A1M6ICQ3"/>
<gene>
    <name evidence="2" type="ORF">SAMN02745170_02247</name>
    <name evidence="3" type="ORF">SAMN02745170_02876</name>
</gene>
<protein>
    <submittedName>
        <fullName evidence="2">Transposase IS200 like</fullName>
    </submittedName>
</protein>
<dbReference type="Gene3D" id="3.30.70.1290">
    <property type="entry name" value="Transposase IS200-like"/>
    <property type="match status" value="1"/>
</dbReference>
<organism evidence="2 4">
    <name type="scientific">Propionispora hippei DSM 15287</name>
    <dbReference type="NCBI Taxonomy" id="1123003"/>
    <lineage>
        <taxon>Bacteria</taxon>
        <taxon>Bacillati</taxon>
        <taxon>Bacillota</taxon>
        <taxon>Negativicutes</taxon>
        <taxon>Selenomonadales</taxon>
        <taxon>Sporomusaceae</taxon>
        <taxon>Propionispora</taxon>
    </lineage>
</organism>
<dbReference type="InterPro" id="IPR002686">
    <property type="entry name" value="Transposase_17"/>
</dbReference>
<dbReference type="EMBL" id="FQZD01000028">
    <property type="protein sequence ID" value="SHJ59430.1"/>
    <property type="molecule type" value="Genomic_DNA"/>
</dbReference>
<dbReference type="GO" id="GO:0006313">
    <property type="term" value="P:DNA transposition"/>
    <property type="evidence" value="ECO:0007669"/>
    <property type="project" value="InterPro"/>
</dbReference>
<proteinExistence type="predicted"/>
<name>A0A1M6ICQ3_9FIRM</name>
<keyword evidence="4" id="KW-1185">Reference proteome</keyword>
<evidence type="ECO:0000313" key="3">
    <source>
        <dbReference type="EMBL" id="SHJ59430.1"/>
    </source>
</evidence>
<accession>A0A1M6ICQ3</accession>
<dbReference type="GO" id="GO:0003677">
    <property type="term" value="F:DNA binding"/>
    <property type="evidence" value="ECO:0007669"/>
    <property type="project" value="InterPro"/>
</dbReference>
<dbReference type="InterPro" id="IPR036515">
    <property type="entry name" value="Transposase_17_sf"/>
</dbReference>
<dbReference type="EMBL" id="FQZD01000017">
    <property type="protein sequence ID" value="SHJ32187.1"/>
    <property type="molecule type" value="Genomic_DNA"/>
</dbReference>
<evidence type="ECO:0000313" key="4">
    <source>
        <dbReference type="Proteomes" id="UP000322917"/>
    </source>
</evidence>
<dbReference type="Pfam" id="PF01797">
    <property type="entry name" value="Y1_Tnp"/>
    <property type="match status" value="1"/>
</dbReference>
<dbReference type="PANTHER" id="PTHR33360:SF2">
    <property type="entry name" value="TRANSPOSASE FOR INSERTION SEQUENCE ELEMENT IS200"/>
    <property type="match status" value="1"/>
</dbReference>
<dbReference type="PANTHER" id="PTHR33360">
    <property type="entry name" value="TRANSPOSASE FOR INSERTION SEQUENCE ELEMENT IS200"/>
    <property type="match status" value="1"/>
</dbReference>
<evidence type="ECO:0000313" key="2">
    <source>
        <dbReference type="EMBL" id="SHJ32187.1"/>
    </source>
</evidence>
<sequence length="70" mass="8297">MMIFDKHANLKYKYGNRHFWCKGYFVDTVGRNKEAIAKYIREQLQEDIIVDQLSLKELTDPFTGEPVKKS</sequence>
<reference evidence="2 4" key="1">
    <citation type="submission" date="2016-11" db="EMBL/GenBank/DDBJ databases">
        <authorList>
            <person name="Varghese N."/>
            <person name="Submissions S."/>
        </authorList>
    </citation>
    <scope>NUCLEOTIDE SEQUENCE [LARGE SCALE GENOMIC DNA]</scope>
    <source>
        <strain evidence="2 4">DSM 15287</strain>
    </source>
</reference>
<evidence type="ECO:0000259" key="1">
    <source>
        <dbReference type="Pfam" id="PF01797"/>
    </source>
</evidence>
<dbReference type="GO" id="GO:0004803">
    <property type="term" value="F:transposase activity"/>
    <property type="evidence" value="ECO:0007669"/>
    <property type="project" value="InterPro"/>
</dbReference>